<accession>A0A840IS59</accession>
<dbReference type="GO" id="GO:0004190">
    <property type="term" value="F:aspartic-type endopeptidase activity"/>
    <property type="evidence" value="ECO:0007669"/>
    <property type="project" value="InterPro"/>
</dbReference>
<organism evidence="4 5">
    <name type="scientific">Amycolatopsis jiangsuensis</name>
    <dbReference type="NCBI Taxonomy" id="1181879"/>
    <lineage>
        <taxon>Bacteria</taxon>
        <taxon>Bacillati</taxon>
        <taxon>Actinomycetota</taxon>
        <taxon>Actinomycetes</taxon>
        <taxon>Pseudonocardiales</taxon>
        <taxon>Pseudonocardiaceae</taxon>
        <taxon>Amycolatopsis</taxon>
    </lineage>
</organism>
<dbReference type="EMBL" id="JACHMG010000001">
    <property type="protein sequence ID" value="MBB4684663.1"/>
    <property type="molecule type" value="Genomic_DNA"/>
</dbReference>
<name>A0A840IS59_9PSEU</name>
<feature type="region of interest" description="Disordered" evidence="1">
    <location>
        <begin position="249"/>
        <end position="310"/>
    </location>
</feature>
<dbReference type="Gene3D" id="1.20.120.1220">
    <property type="match status" value="1"/>
</dbReference>
<keyword evidence="4" id="KW-0645">Protease</keyword>
<keyword evidence="2" id="KW-1133">Transmembrane helix</keyword>
<gene>
    <name evidence="4" type="ORF">BJY18_002148</name>
</gene>
<keyword evidence="5" id="KW-1185">Reference proteome</keyword>
<proteinExistence type="predicted"/>
<feature type="transmembrane region" description="Helical" evidence="2">
    <location>
        <begin position="54"/>
        <end position="72"/>
    </location>
</feature>
<keyword evidence="2" id="KW-0472">Membrane</keyword>
<comment type="caution">
    <text evidence="4">The sequence shown here is derived from an EMBL/GenBank/DDBJ whole genome shotgun (WGS) entry which is preliminary data.</text>
</comment>
<protein>
    <submittedName>
        <fullName evidence="4">Flp pilus assembly protein protease CpaA</fullName>
    </submittedName>
</protein>
<keyword evidence="4" id="KW-0378">Hydrolase</keyword>
<dbReference type="Proteomes" id="UP000581769">
    <property type="component" value="Unassembled WGS sequence"/>
</dbReference>
<evidence type="ECO:0000313" key="5">
    <source>
        <dbReference type="Proteomes" id="UP000581769"/>
    </source>
</evidence>
<dbReference type="Pfam" id="PF01478">
    <property type="entry name" value="Peptidase_A24"/>
    <property type="match status" value="1"/>
</dbReference>
<evidence type="ECO:0000256" key="2">
    <source>
        <dbReference type="SAM" id="Phobius"/>
    </source>
</evidence>
<sequence length="365" mass="36920">MVLMAVLAAGVVTPVLVMMVKRAGAPVPALLVVAGAAAAVAVPAVRVEAGVLPAWWLPVPWVVAVLGMPLALADLRHHRLPDVLTWPAYPAIAIALVLAATGGGPRLLTGAVAGCLLFGGAHLLVHRLSAGGLGAGDVKLSGALGAVLGALGGETPIVAAALAATASLTGITTTWFLERRPSSPPPQTSPGQVPDNSQPWPHDDRPASPQPPSPDATSETARLPAETPRPDHLFSDPTIAAVLESSVLESSVLESPAPDPPTPDPPTPDPPTPEPPTRAPPASDPAAPEAASPPVTRARAGPGRATVHPTGPLLARAVWGVRRRGVARRRRGWGGPGRMVVPHGPGLVLATWVCAVFPAAGTGVV</sequence>
<dbReference type="GO" id="GO:0006508">
    <property type="term" value="P:proteolysis"/>
    <property type="evidence" value="ECO:0007669"/>
    <property type="project" value="UniProtKB-KW"/>
</dbReference>
<feature type="compositionally biased region" description="Low complexity" evidence="1">
    <location>
        <begin position="284"/>
        <end position="294"/>
    </location>
</feature>
<evidence type="ECO:0000256" key="1">
    <source>
        <dbReference type="SAM" id="MobiDB-lite"/>
    </source>
</evidence>
<feature type="domain" description="Prepilin type IV endopeptidase peptidase" evidence="3">
    <location>
        <begin position="64"/>
        <end position="153"/>
    </location>
</feature>
<dbReference type="InterPro" id="IPR000045">
    <property type="entry name" value="Prepilin_IV_endopep_pep"/>
</dbReference>
<dbReference type="RefSeq" id="WP_184779815.1">
    <property type="nucleotide sequence ID" value="NZ_JACHMG010000001.1"/>
</dbReference>
<feature type="transmembrane region" description="Helical" evidence="2">
    <location>
        <begin position="84"/>
        <end position="101"/>
    </location>
</feature>
<dbReference type="AlphaFoldDB" id="A0A840IS59"/>
<feature type="compositionally biased region" description="Pro residues" evidence="1">
    <location>
        <begin position="257"/>
        <end position="283"/>
    </location>
</feature>
<feature type="transmembrane region" description="Helical" evidence="2">
    <location>
        <begin position="107"/>
        <end position="125"/>
    </location>
</feature>
<dbReference type="GO" id="GO:0016020">
    <property type="term" value="C:membrane"/>
    <property type="evidence" value="ECO:0007669"/>
    <property type="project" value="InterPro"/>
</dbReference>
<evidence type="ECO:0000259" key="3">
    <source>
        <dbReference type="Pfam" id="PF01478"/>
    </source>
</evidence>
<evidence type="ECO:0000313" key="4">
    <source>
        <dbReference type="EMBL" id="MBB4684663.1"/>
    </source>
</evidence>
<keyword evidence="2" id="KW-0812">Transmembrane</keyword>
<feature type="region of interest" description="Disordered" evidence="1">
    <location>
        <begin position="177"/>
        <end position="234"/>
    </location>
</feature>
<reference evidence="4 5" key="1">
    <citation type="submission" date="2020-08" db="EMBL/GenBank/DDBJ databases">
        <title>Sequencing the genomes of 1000 actinobacteria strains.</title>
        <authorList>
            <person name="Klenk H.-P."/>
        </authorList>
    </citation>
    <scope>NUCLEOTIDE SEQUENCE [LARGE SCALE GENOMIC DNA]</scope>
    <source>
        <strain evidence="4 5">DSM 45859</strain>
    </source>
</reference>